<reference evidence="1" key="1">
    <citation type="submission" date="2016-07" db="EMBL/GenBank/DDBJ databases">
        <authorList>
            <person name="Bretaudeau A."/>
        </authorList>
    </citation>
    <scope>NUCLEOTIDE SEQUENCE</scope>
    <source>
        <strain evidence="1">Rice</strain>
        <tissue evidence="1">Whole body</tissue>
    </source>
</reference>
<organism evidence="1">
    <name type="scientific">Spodoptera frugiperda</name>
    <name type="common">Fall armyworm</name>
    <dbReference type="NCBI Taxonomy" id="7108"/>
    <lineage>
        <taxon>Eukaryota</taxon>
        <taxon>Metazoa</taxon>
        <taxon>Ecdysozoa</taxon>
        <taxon>Arthropoda</taxon>
        <taxon>Hexapoda</taxon>
        <taxon>Insecta</taxon>
        <taxon>Pterygota</taxon>
        <taxon>Neoptera</taxon>
        <taxon>Endopterygota</taxon>
        <taxon>Lepidoptera</taxon>
        <taxon>Glossata</taxon>
        <taxon>Ditrysia</taxon>
        <taxon>Noctuoidea</taxon>
        <taxon>Noctuidae</taxon>
        <taxon>Amphipyrinae</taxon>
        <taxon>Spodoptera</taxon>
    </lineage>
</organism>
<protein>
    <submittedName>
        <fullName evidence="1">SFRICE_032123</fullName>
    </submittedName>
</protein>
<proteinExistence type="predicted"/>
<sequence>MTTMTCLLLNNVNTAEGIRVTFGTDFLLCRGCIYKHTSLHAHDTQTRNNNLWITQRVAPCGNRTRYPLRGSRLPSHRTNRAVNSGRLWPGITHATFYPGERDERTTEREDETHPHKTFELMHEVFPRLLQRGQVSLQLVLALSEQTELRHKRGRAHAAARTGLGFLLASAR</sequence>
<gene>
    <name evidence="1" type="ORF">SFRICE_032123</name>
</gene>
<dbReference type="EMBL" id="ODYU01010541">
    <property type="protein sequence ID" value="SOQ55724.1"/>
    <property type="molecule type" value="Genomic_DNA"/>
</dbReference>
<dbReference type="AlphaFoldDB" id="A0A2H1WTG8"/>
<accession>A0A2H1WTG8</accession>
<name>A0A2H1WTG8_SPOFR</name>
<evidence type="ECO:0000313" key="1">
    <source>
        <dbReference type="EMBL" id="SOQ55724.1"/>
    </source>
</evidence>